<dbReference type="Proteomes" id="UP001058974">
    <property type="component" value="Chromosome 7"/>
</dbReference>
<comment type="caution">
    <text evidence="2">The sequence shown here is derived from an EMBL/GenBank/DDBJ whole genome shotgun (WGS) entry which is preliminary data.</text>
</comment>
<reference evidence="2 3" key="1">
    <citation type="journal article" date="2022" name="Nat. Genet.">
        <title>Improved pea reference genome and pan-genome highlight genomic features and evolutionary characteristics.</title>
        <authorList>
            <person name="Yang T."/>
            <person name="Liu R."/>
            <person name="Luo Y."/>
            <person name="Hu S."/>
            <person name="Wang D."/>
            <person name="Wang C."/>
            <person name="Pandey M.K."/>
            <person name="Ge S."/>
            <person name="Xu Q."/>
            <person name="Li N."/>
            <person name="Li G."/>
            <person name="Huang Y."/>
            <person name="Saxena R.K."/>
            <person name="Ji Y."/>
            <person name="Li M."/>
            <person name="Yan X."/>
            <person name="He Y."/>
            <person name="Liu Y."/>
            <person name="Wang X."/>
            <person name="Xiang C."/>
            <person name="Varshney R.K."/>
            <person name="Ding H."/>
            <person name="Gao S."/>
            <person name="Zong X."/>
        </authorList>
    </citation>
    <scope>NUCLEOTIDE SEQUENCE [LARGE SCALE GENOMIC DNA]</scope>
    <source>
        <strain evidence="2 3">cv. Zhongwan 6</strain>
    </source>
</reference>
<feature type="region of interest" description="Disordered" evidence="1">
    <location>
        <begin position="464"/>
        <end position="484"/>
    </location>
</feature>
<evidence type="ECO:0000313" key="3">
    <source>
        <dbReference type="Proteomes" id="UP001058974"/>
    </source>
</evidence>
<dbReference type="EMBL" id="JAMSHJ010000007">
    <property type="protein sequence ID" value="KAI5387135.1"/>
    <property type="molecule type" value="Genomic_DNA"/>
</dbReference>
<protein>
    <submittedName>
        <fullName evidence="2">Succinate dehydrogenase</fullName>
    </submittedName>
</protein>
<keyword evidence="3" id="KW-1185">Reference proteome</keyword>
<accession>A0A9D4VNJ4</accession>
<dbReference type="PANTHER" id="PTHR36708:SF1">
    <property type="entry name" value="SUCCINATE DEHYDROGENASE SUBUNIT 6, MITOCHONDRIAL"/>
    <property type="match status" value="1"/>
</dbReference>
<dbReference type="GO" id="GO:0045273">
    <property type="term" value="C:respiratory chain complex II (succinate dehydrogenase)"/>
    <property type="evidence" value="ECO:0007669"/>
    <property type="project" value="InterPro"/>
</dbReference>
<name>A0A9D4VNJ4_PEA</name>
<dbReference type="InterPro" id="IPR034574">
    <property type="entry name" value="SDH6"/>
</dbReference>
<proteinExistence type="predicted"/>
<dbReference type="AlphaFoldDB" id="A0A9D4VNJ4"/>
<feature type="compositionally biased region" description="Basic and acidic residues" evidence="1">
    <location>
        <begin position="464"/>
        <end position="474"/>
    </location>
</feature>
<dbReference type="Gramene" id="Psat07G0333400-T1">
    <property type="protein sequence ID" value="KAI5387135.1"/>
    <property type="gene ID" value="KIW84_073334"/>
</dbReference>
<dbReference type="PANTHER" id="PTHR36708">
    <property type="entry name" value="SUCCINATE DEHYDROGENASE SUBUNIT 6, MITOCHONDRIAL"/>
    <property type="match status" value="1"/>
</dbReference>
<evidence type="ECO:0000256" key="1">
    <source>
        <dbReference type="SAM" id="MobiDB-lite"/>
    </source>
</evidence>
<evidence type="ECO:0000313" key="2">
    <source>
        <dbReference type="EMBL" id="KAI5387135.1"/>
    </source>
</evidence>
<gene>
    <name evidence="2" type="ORF">KIW84_073334</name>
</gene>
<organism evidence="2 3">
    <name type="scientific">Pisum sativum</name>
    <name type="common">Garden pea</name>
    <name type="synonym">Lathyrus oleraceus</name>
    <dbReference type="NCBI Taxonomy" id="3888"/>
    <lineage>
        <taxon>Eukaryota</taxon>
        <taxon>Viridiplantae</taxon>
        <taxon>Streptophyta</taxon>
        <taxon>Embryophyta</taxon>
        <taxon>Tracheophyta</taxon>
        <taxon>Spermatophyta</taxon>
        <taxon>Magnoliopsida</taxon>
        <taxon>eudicotyledons</taxon>
        <taxon>Gunneridae</taxon>
        <taxon>Pentapetalae</taxon>
        <taxon>rosids</taxon>
        <taxon>fabids</taxon>
        <taxon>Fabales</taxon>
        <taxon>Fabaceae</taxon>
        <taxon>Papilionoideae</taxon>
        <taxon>50 kb inversion clade</taxon>
        <taxon>NPAAA clade</taxon>
        <taxon>Hologalegina</taxon>
        <taxon>IRL clade</taxon>
        <taxon>Fabeae</taxon>
        <taxon>Lathyrus</taxon>
    </lineage>
</organism>
<sequence length="484" mass="54321">MAGNTQDSSSQSFWEGYKEFWGERFSFMSNYSKFIKRDKPLTSWSDSDVEEFIASDPVHGPVWLIIPSGLGINPVTPLTGRSNPQSDLITNYWQMTRMSYDRMKELMQQNTPAAEIATLDSTPGTSLFADWGVGPAGGVADPKTVVNVYMFVSEKAQMNFDVRDMGIFNVLDNMSVTDVAWKNLNDVTRDRLGLKINEYTMQQLAGLNLVPCSGSSLAAWTRSYGEEDVEACITWEKHSGKPINVICLNVLALFGLFHLNKDRTFCTNDNNMNRICTSWLNTLHTITTEAMQNEILKQKEELCRIAPLPFGLAQTYWLAQVLGKRTDMPASNLALRLDVLPPPVQRIMIVYSSQRDWGKFPAGQEVNSIYKKQIELVMQGVGLVRDCPPAYSEFYKLYGLDIKSVLKSEITEAADTLMPAVCGYAKSGHGDKGTAIAMSLKTVSRDNRVITEWWAKKWRKDLGSMKKEARKADQTSDMEPLGLS</sequence>